<dbReference type="Pfam" id="PF13859">
    <property type="entry name" value="BNR_3"/>
    <property type="match status" value="1"/>
</dbReference>
<dbReference type="CDD" id="cd15482">
    <property type="entry name" value="Sialidase_non-viral"/>
    <property type="match status" value="1"/>
</dbReference>
<reference evidence="4 5" key="1">
    <citation type="journal article" date="2018" name="BMC Genomics">
        <title>Genomic comparison of Trypanosoma conorhini and Trypanosoma rangeli to Trypanosoma cruzi strains of high and low virulence.</title>
        <authorList>
            <person name="Bradwell K.R."/>
            <person name="Koparde V.N."/>
            <person name="Matveyev A.V."/>
            <person name="Serrano M.G."/>
            <person name="Alves J.M."/>
            <person name="Parikh H."/>
            <person name="Huang B."/>
            <person name="Lee V."/>
            <person name="Espinosa-Alvarez O."/>
            <person name="Ortiz P.A."/>
            <person name="Costa-Martins A.G."/>
            <person name="Teixeira M.M."/>
            <person name="Buck G.A."/>
        </authorList>
    </citation>
    <scope>NUCLEOTIDE SEQUENCE [LARGE SCALE GENOMIC DNA]</scope>
    <source>
        <strain evidence="4 5">025E</strain>
    </source>
</reference>
<feature type="domain" description="Sialidase" evidence="2">
    <location>
        <begin position="66"/>
        <end position="398"/>
    </location>
</feature>
<evidence type="ECO:0000259" key="3">
    <source>
        <dbReference type="Pfam" id="PF22925"/>
    </source>
</evidence>
<keyword evidence="5" id="KW-1185">Reference proteome</keyword>
<gene>
    <name evidence="4" type="ORF">Tco025E_10153</name>
</gene>
<feature type="non-terminal residue" evidence="4">
    <location>
        <position position="553"/>
    </location>
</feature>
<evidence type="ECO:0000259" key="2">
    <source>
        <dbReference type="Pfam" id="PF13859"/>
    </source>
</evidence>
<dbReference type="Gene3D" id="2.120.10.10">
    <property type="match status" value="1"/>
</dbReference>
<dbReference type="Pfam" id="PF22925">
    <property type="entry name" value="TS_C"/>
    <property type="match status" value="1"/>
</dbReference>
<dbReference type="InterPro" id="IPR008377">
    <property type="entry name" value="Sialidase_trypan"/>
</dbReference>
<dbReference type="GO" id="GO:0004308">
    <property type="term" value="F:exo-alpha-sialidase activity"/>
    <property type="evidence" value="ECO:0007669"/>
    <property type="project" value="InterPro"/>
</dbReference>
<dbReference type="InterPro" id="IPR011040">
    <property type="entry name" value="Sialidase"/>
</dbReference>
<dbReference type="RefSeq" id="XP_029222949.1">
    <property type="nucleotide sequence ID" value="XM_029376940.1"/>
</dbReference>
<dbReference type="InterPro" id="IPR036278">
    <property type="entry name" value="Sialidase_sf"/>
</dbReference>
<dbReference type="SUPFAM" id="SSF50939">
    <property type="entry name" value="Sialidases"/>
    <property type="match status" value="1"/>
</dbReference>
<dbReference type="SUPFAM" id="SSF49899">
    <property type="entry name" value="Concanavalin A-like lectins/glucanases"/>
    <property type="match status" value="1"/>
</dbReference>
<feature type="chain" id="PRO_5019445657" evidence="1">
    <location>
        <begin position="30"/>
        <end position="553"/>
    </location>
</feature>
<sequence>MPRHLFSSASLPLILLCVLLMCGSNGAEANAVAQAPTNPLGGTTAVPEAEWKEVAAADGSVTSLRVPSLVKVGDDVFVVAEAHCKKQQGATDGGFTGIASRLLRPGEGAAMEPAAAGTSSFRTQLLKKGEEVAGGIMRPTTVVHGNDVYMLLGNYGRATPTNESYGKAGWKLFLVKGTVTDEDGAGKKIEWGKPHSVEPGTVRRVQSLTRLVGGGGSGVVLSDGTLAFPMQATDKDGKSVLLVMRFTPSDNKWELSYDTAGAGCRDPSIVEWGEDGGLLAMAHCAGGYYDVYGSPGRQWYRAGEPITRVWGNSLKRQGGHGVQSGFTTAEFGDKKVMLLTTPVYSAEGDAAKARLHLWATDMQRVYDVGAVSDESHSAAASSLLYKSAAKEELIALYEKKAEDGESYSLVSVPLTAKLQEIKEVVKKWTALDKALKECTSTGSDAVPALKGVCKSSVPTEGLVGLLSNTLEKTAWKDEYRCVDATVTAGAVASTAGIVSGVTFKGAGAGAEWPVGKLGQNQPYYFANNEFALVATVVIHAVPERNTPLLGARM</sequence>
<evidence type="ECO:0000313" key="4">
    <source>
        <dbReference type="EMBL" id="RNE95151.1"/>
    </source>
</evidence>
<organism evidence="4 5">
    <name type="scientific">Trypanosoma conorhini</name>
    <dbReference type="NCBI Taxonomy" id="83891"/>
    <lineage>
        <taxon>Eukaryota</taxon>
        <taxon>Discoba</taxon>
        <taxon>Euglenozoa</taxon>
        <taxon>Kinetoplastea</taxon>
        <taxon>Metakinetoplastina</taxon>
        <taxon>Trypanosomatida</taxon>
        <taxon>Trypanosomatidae</taxon>
        <taxon>Trypanosoma</taxon>
    </lineage>
</organism>
<evidence type="ECO:0000313" key="5">
    <source>
        <dbReference type="Proteomes" id="UP000284403"/>
    </source>
</evidence>
<dbReference type="Gene3D" id="2.60.120.200">
    <property type="match status" value="1"/>
</dbReference>
<dbReference type="GeneID" id="40323764"/>
<dbReference type="PRINTS" id="PR01803">
    <property type="entry name" value="TCSIALIDASE"/>
</dbReference>
<dbReference type="InterPro" id="IPR055239">
    <property type="entry name" value="TS_C"/>
</dbReference>
<comment type="caution">
    <text evidence="4">The sequence shown here is derived from an EMBL/GenBank/DDBJ whole genome shotgun (WGS) entry which is preliminary data.</text>
</comment>
<accession>A0A422MPL0</accession>
<dbReference type="EMBL" id="MKKU01001508">
    <property type="protein sequence ID" value="RNE95151.1"/>
    <property type="molecule type" value="Genomic_DNA"/>
</dbReference>
<dbReference type="Proteomes" id="UP000284403">
    <property type="component" value="Unassembled WGS sequence"/>
</dbReference>
<dbReference type="AlphaFoldDB" id="A0A422MPL0"/>
<dbReference type="InterPro" id="IPR013320">
    <property type="entry name" value="ConA-like_dom_sf"/>
</dbReference>
<evidence type="ECO:0000256" key="1">
    <source>
        <dbReference type="SAM" id="SignalP"/>
    </source>
</evidence>
<name>A0A422MPL0_9TRYP</name>
<proteinExistence type="predicted"/>
<protein>
    <submittedName>
        <fullName evidence="4">Trans-sialidase</fullName>
    </submittedName>
</protein>
<feature type="domain" description="Trans-sialidase C-terminal" evidence="3">
    <location>
        <begin position="458"/>
        <end position="553"/>
    </location>
</feature>
<keyword evidence="1" id="KW-0732">Signal</keyword>
<feature type="signal peptide" evidence="1">
    <location>
        <begin position="1"/>
        <end position="29"/>
    </location>
</feature>
<dbReference type="OrthoDB" id="252632at2759"/>